<organism evidence="6 7">
    <name type="scientific">Uliginosibacterium silvisoli</name>
    <dbReference type="NCBI Taxonomy" id="3114758"/>
    <lineage>
        <taxon>Bacteria</taxon>
        <taxon>Pseudomonadati</taxon>
        <taxon>Pseudomonadota</taxon>
        <taxon>Betaproteobacteria</taxon>
        <taxon>Rhodocyclales</taxon>
        <taxon>Zoogloeaceae</taxon>
        <taxon>Uliginosibacterium</taxon>
    </lineage>
</organism>
<keyword evidence="7" id="KW-1185">Reference proteome</keyword>
<dbReference type="PANTHER" id="PTHR42872">
    <property type="entry name" value="PROTEIN-GLUTAMATE METHYLESTERASE/PROTEIN-GLUTAMINE GLUTAMINASE"/>
    <property type="match status" value="1"/>
</dbReference>
<evidence type="ECO:0000256" key="4">
    <source>
        <dbReference type="PROSITE-ProRule" id="PRU00050"/>
    </source>
</evidence>
<dbReference type="InterPro" id="IPR035909">
    <property type="entry name" value="CheB_C"/>
</dbReference>
<dbReference type="Gene3D" id="3.40.50.180">
    <property type="entry name" value="Methylesterase CheB, C-terminal domain"/>
    <property type="match status" value="1"/>
</dbReference>
<evidence type="ECO:0000256" key="3">
    <source>
        <dbReference type="ARBA" id="ARBA00048267"/>
    </source>
</evidence>
<dbReference type="SUPFAM" id="SSF52738">
    <property type="entry name" value="Methylesterase CheB, C-terminal domain"/>
    <property type="match status" value="1"/>
</dbReference>
<feature type="active site" evidence="4">
    <location>
        <position position="25"/>
    </location>
</feature>
<dbReference type="InterPro" id="IPR000673">
    <property type="entry name" value="Sig_transdc_resp-reg_Me-estase"/>
</dbReference>
<evidence type="ECO:0000313" key="6">
    <source>
        <dbReference type="EMBL" id="MEC5388226.1"/>
    </source>
</evidence>
<gene>
    <name evidence="6" type="ORF">VVD49_21000</name>
</gene>
<dbReference type="Proteomes" id="UP001331561">
    <property type="component" value="Unassembled WGS sequence"/>
</dbReference>
<evidence type="ECO:0000259" key="5">
    <source>
        <dbReference type="PROSITE" id="PS50122"/>
    </source>
</evidence>
<comment type="caution">
    <text evidence="6">The sequence shown here is derived from an EMBL/GenBank/DDBJ whole genome shotgun (WGS) entry which is preliminary data.</text>
</comment>
<keyword evidence="4" id="KW-0145">Chemotaxis</keyword>
<sequence>MPALPLQRIGTQLRQRVDAVVIGASAGGVEALSTLLPALPATLSVAIIIVLHLPRDRRSLLVDIFSHKCACPLREADDKAPVESGTVYFAPPDYHLLVDRGSDRAPLFSLSVDELVNYSRPAIDVLFDSAADFYGERLLGIVLTGANDDGAAGLATICRQGGVAMVQQPDSAQNAYMPQSALKRTPAALALTLEQIAAVLADLTNDQAMDQPHATR</sequence>
<keyword evidence="1 4" id="KW-0378">Hydrolase</keyword>
<dbReference type="EMBL" id="JAYXHS010000005">
    <property type="protein sequence ID" value="MEC5388226.1"/>
    <property type="molecule type" value="Genomic_DNA"/>
</dbReference>
<evidence type="ECO:0000313" key="7">
    <source>
        <dbReference type="Proteomes" id="UP001331561"/>
    </source>
</evidence>
<feature type="active site" evidence="4">
    <location>
        <position position="149"/>
    </location>
</feature>
<reference evidence="6 7" key="1">
    <citation type="submission" date="2024-01" db="EMBL/GenBank/DDBJ databases">
        <title>Uliginosibacterium soil sp. nov.</title>
        <authorList>
            <person name="Lv Y."/>
        </authorList>
    </citation>
    <scope>NUCLEOTIDE SEQUENCE [LARGE SCALE GENOMIC DNA]</scope>
    <source>
        <strain evidence="6 7">H3</strain>
    </source>
</reference>
<dbReference type="RefSeq" id="WP_327601199.1">
    <property type="nucleotide sequence ID" value="NZ_JAYXHS010000005.1"/>
</dbReference>
<proteinExistence type="predicted"/>
<protein>
    <recommendedName>
        <fullName evidence="2">protein-glutamate methylesterase</fullName>
        <ecNumber evidence="2">3.1.1.61</ecNumber>
    </recommendedName>
</protein>
<dbReference type="PANTHER" id="PTHR42872:SF6">
    <property type="entry name" value="PROTEIN-GLUTAMATE METHYLESTERASE_PROTEIN-GLUTAMINE GLUTAMINASE"/>
    <property type="match status" value="1"/>
</dbReference>
<comment type="catalytic activity">
    <reaction evidence="3">
        <text>[protein]-L-glutamate 5-O-methyl ester + H2O = L-glutamyl-[protein] + methanol + H(+)</text>
        <dbReference type="Rhea" id="RHEA:23236"/>
        <dbReference type="Rhea" id="RHEA-COMP:10208"/>
        <dbReference type="Rhea" id="RHEA-COMP:10311"/>
        <dbReference type="ChEBI" id="CHEBI:15377"/>
        <dbReference type="ChEBI" id="CHEBI:15378"/>
        <dbReference type="ChEBI" id="CHEBI:17790"/>
        <dbReference type="ChEBI" id="CHEBI:29973"/>
        <dbReference type="ChEBI" id="CHEBI:82795"/>
        <dbReference type="EC" id="3.1.1.61"/>
    </reaction>
</comment>
<accession>A0ABU6K9X1</accession>
<evidence type="ECO:0000256" key="2">
    <source>
        <dbReference type="ARBA" id="ARBA00039140"/>
    </source>
</evidence>
<dbReference type="PROSITE" id="PS50122">
    <property type="entry name" value="CHEB"/>
    <property type="match status" value="1"/>
</dbReference>
<dbReference type="EC" id="3.1.1.61" evidence="2"/>
<feature type="domain" description="CheB-type methylesterase" evidence="5">
    <location>
        <begin position="20"/>
        <end position="207"/>
    </location>
</feature>
<dbReference type="CDD" id="cd16433">
    <property type="entry name" value="CheB"/>
    <property type="match status" value="1"/>
</dbReference>
<feature type="active site" evidence="4">
    <location>
        <position position="52"/>
    </location>
</feature>
<name>A0ABU6K9X1_9RHOO</name>
<dbReference type="Pfam" id="PF01339">
    <property type="entry name" value="CheB_methylest"/>
    <property type="match status" value="1"/>
</dbReference>
<evidence type="ECO:0000256" key="1">
    <source>
        <dbReference type="ARBA" id="ARBA00022801"/>
    </source>
</evidence>